<keyword evidence="1" id="KW-0328">Glycosyltransferase</keyword>
<dbReference type="CDD" id="cd06533">
    <property type="entry name" value="Glyco_transf_WecG_TagA"/>
    <property type="match status" value="1"/>
</dbReference>
<protein>
    <submittedName>
        <fullName evidence="3">Uncharacterized protein</fullName>
    </submittedName>
</protein>
<gene>
    <name evidence="3" type="ORF">METZ01_LOCUS361667</name>
</gene>
<reference evidence="3" key="1">
    <citation type="submission" date="2018-05" db="EMBL/GenBank/DDBJ databases">
        <authorList>
            <person name="Lanie J.A."/>
            <person name="Ng W.-L."/>
            <person name="Kazmierczak K.M."/>
            <person name="Andrzejewski T.M."/>
            <person name="Davidsen T.M."/>
            <person name="Wayne K.J."/>
            <person name="Tettelin H."/>
            <person name="Glass J.I."/>
            <person name="Rusch D."/>
            <person name="Podicherti R."/>
            <person name="Tsui H.-C.T."/>
            <person name="Winkler M.E."/>
        </authorList>
    </citation>
    <scope>NUCLEOTIDE SEQUENCE</scope>
</reference>
<sequence length="205" mass="22592">MKEGILGYDVDTLSVSECVDHIVREMASGKRRRWLACLNPHSFVVSTKDNEFASALKDADLLIPDGVGIVLASKILGGDIRQRVTGPEVFSSLLQRLDASQHTRVFFMGSTRATLDRIEARIHRDHPNLEVVGTYSPPFRAVYSADETDEMITAINAADPDVLLVGLTAPKQEKWIFENKARLNVEFIGAAGALFDYFAGTVKTP</sequence>
<keyword evidence="2" id="KW-0808">Transferase</keyword>
<dbReference type="AlphaFoldDB" id="A0A382SG39"/>
<dbReference type="NCBIfam" id="TIGR00696">
    <property type="entry name" value="wecG_tagA_cpsF"/>
    <property type="match status" value="1"/>
</dbReference>
<dbReference type="PANTHER" id="PTHR34136:SF1">
    <property type="entry name" value="UDP-N-ACETYL-D-MANNOSAMINURONIC ACID TRANSFERASE"/>
    <property type="match status" value="1"/>
</dbReference>
<accession>A0A382SG39</accession>
<evidence type="ECO:0000313" key="3">
    <source>
        <dbReference type="EMBL" id="SVD08813.1"/>
    </source>
</evidence>
<proteinExistence type="predicted"/>
<dbReference type="PANTHER" id="PTHR34136">
    <property type="match status" value="1"/>
</dbReference>
<dbReference type="InterPro" id="IPR004629">
    <property type="entry name" value="WecG_TagA_CpsF"/>
</dbReference>
<organism evidence="3">
    <name type="scientific">marine metagenome</name>
    <dbReference type="NCBI Taxonomy" id="408172"/>
    <lineage>
        <taxon>unclassified sequences</taxon>
        <taxon>metagenomes</taxon>
        <taxon>ecological metagenomes</taxon>
    </lineage>
</organism>
<dbReference type="Pfam" id="PF03808">
    <property type="entry name" value="Glyco_tran_WecG"/>
    <property type="match status" value="1"/>
</dbReference>
<dbReference type="EMBL" id="UINC01128820">
    <property type="protein sequence ID" value="SVD08813.1"/>
    <property type="molecule type" value="Genomic_DNA"/>
</dbReference>
<feature type="non-terminal residue" evidence="3">
    <location>
        <position position="205"/>
    </location>
</feature>
<evidence type="ECO:0000256" key="2">
    <source>
        <dbReference type="ARBA" id="ARBA00022679"/>
    </source>
</evidence>
<dbReference type="GO" id="GO:0016758">
    <property type="term" value="F:hexosyltransferase activity"/>
    <property type="evidence" value="ECO:0007669"/>
    <property type="project" value="TreeGrafter"/>
</dbReference>
<evidence type="ECO:0000256" key="1">
    <source>
        <dbReference type="ARBA" id="ARBA00022676"/>
    </source>
</evidence>
<name>A0A382SG39_9ZZZZ</name>